<proteinExistence type="predicted"/>
<reference evidence="1" key="1">
    <citation type="submission" date="2020-05" db="EMBL/GenBank/DDBJ databases">
        <authorList>
            <person name="Chiriac C."/>
            <person name="Salcher M."/>
            <person name="Ghai R."/>
            <person name="Kavagutti S V."/>
        </authorList>
    </citation>
    <scope>NUCLEOTIDE SEQUENCE</scope>
</reference>
<accession>A0A6J7RXI3</accession>
<dbReference type="EMBL" id="CAFBPX010000085">
    <property type="protein sequence ID" value="CAB5033583.1"/>
    <property type="molecule type" value="Genomic_DNA"/>
</dbReference>
<organism evidence="1">
    <name type="scientific">freshwater metagenome</name>
    <dbReference type="NCBI Taxonomy" id="449393"/>
    <lineage>
        <taxon>unclassified sequences</taxon>
        <taxon>metagenomes</taxon>
        <taxon>ecological metagenomes</taxon>
    </lineage>
</organism>
<name>A0A6J7RXI3_9ZZZZ</name>
<evidence type="ECO:0000313" key="1">
    <source>
        <dbReference type="EMBL" id="CAB5033583.1"/>
    </source>
</evidence>
<sequence>MILDHRVGVQHVRADLRTEVDVLTLALLGRDLIGAEALLKFEQLCPQHLHCSVLVRRLRALVLALNDYPARAVSDPHRGVGLVDVLTTGAGSAVGVDLEIIVLDRHALDLVDDRRDFNTGK</sequence>
<gene>
    <name evidence="1" type="ORF">UFOPK4175_00596</name>
</gene>
<protein>
    <submittedName>
        <fullName evidence="1">Unannotated protein</fullName>
    </submittedName>
</protein>
<dbReference type="AlphaFoldDB" id="A0A6J7RXI3"/>